<dbReference type="Gene3D" id="3.40.50.2000">
    <property type="entry name" value="Glycogen Phosphorylase B"/>
    <property type="match status" value="2"/>
</dbReference>
<reference evidence="3 4" key="1">
    <citation type="submission" date="2016-11" db="EMBL/GenBank/DDBJ databases">
        <authorList>
            <person name="Jaros S."/>
            <person name="Januszkiewicz K."/>
            <person name="Wedrychowicz H."/>
        </authorList>
    </citation>
    <scope>NUCLEOTIDE SEQUENCE [LARGE SCALE GENOMIC DNA]</scope>
    <source>
        <strain evidence="3 4">CGMCC 1.6102</strain>
    </source>
</reference>
<name>A0A1M7PWF7_9BACT</name>
<feature type="domain" description="Glycosyl transferase family 1" evidence="2">
    <location>
        <begin position="211"/>
        <end position="325"/>
    </location>
</feature>
<accession>A0A1M7PWF7</accession>
<dbReference type="Proteomes" id="UP000184513">
    <property type="component" value="Unassembled WGS sequence"/>
</dbReference>
<evidence type="ECO:0000259" key="2">
    <source>
        <dbReference type="Pfam" id="PF00534"/>
    </source>
</evidence>
<dbReference type="EMBL" id="FRCY01000011">
    <property type="protein sequence ID" value="SHN21929.1"/>
    <property type="molecule type" value="Genomic_DNA"/>
</dbReference>
<dbReference type="InterPro" id="IPR001296">
    <property type="entry name" value="Glyco_trans_1"/>
</dbReference>
<keyword evidence="1 3" id="KW-0808">Transferase</keyword>
<protein>
    <submittedName>
        <fullName evidence="3">Glycosyltransferase involved in cell wall bisynthesis</fullName>
    </submittedName>
</protein>
<keyword evidence="4" id="KW-1185">Reference proteome</keyword>
<dbReference type="PANTHER" id="PTHR46401:SF2">
    <property type="entry name" value="GLYCOSYLTRANSFERASE WBBK-RELATED"/>
    <property type="match status" value="1"/>
</dbReference>
<dbReference type="SUPFAM" id="SSF53756">
    <property type="entry name" value="UDP-Glycosyltransferase/glycogen phosphorylase"/>
    <property type="match status" value="1"/>
</dbReference>
<organism evidence="3 4">
    <name type="scientific">Cyclobacterium lianum</name>
    <dbReference type="NCBI Taxonomy" id="388280"/>
    <lineage>
        <taxon>Bacteria</taxon>
        <taxon>Pseudomonadati</taxon>
        <taxon>Bacteroidota</taxon>
        <taxon>Cytophagia</taxon>
        <taxon>Cytophagales</taxon>
        <taxon>Cyclobacteriaceae</taxon>
        <taxon>Cyclobacterium</taxon>
    </lineage>
</organism>
<evidence type="ECO:0000256" key="1">
    <source>
        <dbReference type="ARBA" id="ARBA00022679"/>
    </source>
</evidence>
<evidence type="ECO:0000313" key="4">
    <source>
        <dbReference type="Proteomes" id="UP000184513"/>
    </source>
</evidence>
<proteinExistence type="predicted"/>
<dbReference type="AlphaFoldDB" id="A0A1M7PWF7"/>
<evidence type="ECO:0000313" key="3">
    <source>
        <dbReference type="EMBL" id="SHN21929.1"/>
    </source>
</evidence>
<dbReference type="GO" id="GO:0016757">
    <property type="term" value="F:glycosyltransferase activity"/>
    <property type="evidence" value="ECO:0007669"/>
    <property type="project" value="InterPro"/>
</dbReference>
<dbReference type="CDD" id="cd03801">
    <property type="entry name" value="GT4_PimA-like"/>
    <property type="match status" value="1"/>
</dbReference>
<dbReference type="STRING" id="388280.SAMN04488057_11165"/>
<dbReference type="GO" id="GO:0009103">
    <property type="term" value="P:lipopolysaccharide biosynthetic process"/>
    <property type="evidence" value="ECO:0007669"/>
    <property type="project" value="TreeGrafter"/>
</dbReference>
<gene>
    <name evidence="3" type="ORF">SAMN04488057_11165</name>
</gene>
<dbReference type="PANTHER" id="PTHR46401">
    <property type="entry name" value="GLYCOSYLTRANSFERASE WBBK-RELATED"/>
    <property type="match status" value="1"/>
</dbReference>
<dbReference type="Pfam" id="PF00534">
    <property type="entry name" value="Glycos_transf_1"/>
    <property type="match status" value="1"/>
</dbReference>
<sequence length="351" mass="40135">MKKKKVLFVTPFFPSFVLSDIQILRENFSIRINNYPWQHKILAPAFFVIQFFSVFVNLFRVDVLLTSFGGYWSVWPVLLGKLFRKPSFIILHGTDCASIPELNYGSLRLPLLKWACKISYQHASRLLPVSESLGNVFLDFDPVLIHKSQGIHYHFRDIKTPVTAVYNGFDHKLWPYEAFTKKPPNTFLAVMSAAQYRLKGGDIIEEIAWLRPDLDFKIAGLNALQKPLPPNLQFLGKLSQQELSNAYRSSRYYLQLSTFEGFGCALAEAMLSGCIPIGSSANHIPKIIAGNGLILQKKDRTMLLQAIQQLLSLSKPEEISRKARRHIIKNYSLTRRKETLSTLLNNYEQPN</sequence>
<dbReference type="OrthoDB" id="9811239at2"/>